<keyword evidence="3" id="KW-0238">DNA-binding</keyword>
<dbReference type="Gene3D" id="3.40.190.10">
    <property type="entry name" value="Periplasmic binding protein-like II"/>
    <property type="match status" value="2"/>
</dbReference>
<comment type="caution">
    <text evidence="6">The sequence shown here is derived from an EMBL/GenBank/DDBJ whole genome shotgun (WGS) entry which is preliminary data.</text>
</comment>
<accession>A0ABT2X167</accession>
<dbReference type="Pfam" id="PF00126">
    <property type="entry name" value="HTH_1"/>
    <property type="match status" value="1"/>
</dbReference>
<dbReference type="InterPro" id="IPR000847">
    <property type="entry name" value="LysR_HTH_N"/>
</dbReference>
<dbReference type="RefSeq" id="WP_263334406.1">
    <property type="nucleotide sequence ID" value="NZ_JAOVQO010000005.1"/>
</dbReference>
<gene>
    <name evidence="6" type="ORF">OEZ60_06635</name>
</gene>
<reference evidence="6 7" key="1">
    <citation type="submission" date="2022-10" db="EMBL/GenBank/DDBJ databases">
        <title>Defluviimonas sp. nov., isolated from ocean surface sediments.</title>
        <authorList>
            <person name="He W."/>
            <person name="Wang L."/>
            <person name="Zhang D.-F."/>
        </authorList>
    </citation>
    <scope>NUCLEOTIDE SEQUENCE [LARGE SCALE GENOMIC DNA]</scope>
    <source>
        <strain evidence="6 7">WL0024</strain>
    </source>
</reference>
<evidence type="ECO:0000256" key="1">
    <source>
        <dbReference type="ARBA" id="ARBA00009437"/>
    </source>
</evidence>
<evidence type="ECO:0000256" key="2">
    <source>
        <dbReference type="ARBA" id="ARBA00023015"/>
    </source>
</evidence>
<dbReference type="PANTHER" id="PTHR30537:SF79">
    <property type="entry name" value="TRANSCRIPTIONAL REGULATOR-RELATED"/>
    <property type="match status" value="1"/>
</dbReference>
<dbReference type="PROSITE" id="PS50931">
    <property type="entry name" value="HTH_LYSR"/>
    <property type="match status" value="1"/>
</dbReference>
<dbReference type="InterPro" id="IPR058163">
    <property type="entry name" value="LysR-type_TF_proteobact-type"/>
</dbReference>
<evidence type="ECO:0000313" key="7">
    <source>
        <dbReference type="Proteomes" id="UP001209535"/>
    </source>
</evidence>
<dbReference type="SUPFAM" id="SSF53850">
    <property type="entry name" value="Periplasmic binding protein-like II"/>
    <property type="match status" value="1"/>
</dbReference>
<name>A0ABT2X167_9RHOB</name>
<dbReference type="EMBL" id="JAOVQO010000005">
    <property type="protein sequence ID" value="MCU9847680.1"/>
    <property type="molecule type" value="Genomic_DNA"/>
</dbReference>
<evidence type="ECO:0000256" key="4">
    <source>
        <dbReference type="ARBA" id="ARBA00023163"/>
    </source>
</evidence>
<dbReference type="Gene3D" id="1.10.10.10">
    <property type="entry name" value="Winged helix-like DNA-binding domain superfamily/Winged helix DNA-binding domain"/>
    <property type="match status" value="1"/>
</dbReference>
<organism evidence="6 7">
    <name type="scientific">Albidovulum salinarum</name>
    <dbReference type="NCBI Taxonomy" id="2984153"/>
    <lineage>
        <taxon>Bacteria</taxon>
        <taxon>Pseudomonadati</taxon>
        <taxon>Pseudomonadota</taxon>
        <taxon>Alphaproteobacteria</taxon>
        <taxon>Rhodobacterales</taxon>
        <taxon>Paracoccaceae</taxon>
        <taxon>Albidovulum</taxon>
    </lineage>
</organism>
<keyword evidence="2" id="KW-0805">Transcription regulation</keyword>
<keyword evidence="7" id="KW-1185">Reference proteome</keyword>
<evidence type="ECO:0000256" key="3">
    <source>
        <dbReference type="ARBA" id="ARBA00023125"/>
    </source>
</evidence>
<protein>
    <submittedName>
        <fullName evidence="6">LysR substrate-binding domain-containing protein</fullName>
    </submittedName>
</protein>
<dbReference type="Proteomes" id="UP001209535">
    <property type="component" value="Unassembled WGS sequence"/>
</dbReference>
<keyword evidence="4" id="KW-0804">Transcription</keyword>
<dbReference type="InterPro" id="IPR036390">
    <property type="entry name" value="WH_DNA-bd_sf"/>
</dbReference>
<sequence>MRRKLPPFPALRAFEAAARLGSFKAAAEELCVSASAISHQVRLLETYLDRPMFARGPQAVRLTRAGERYLARIGPLLDELDASTRAIKGEAAQGVIRLRMTEWFAKRWLIPRLPRLMRACPGLDVQIETGLPPTDFRHGALDVIIHWGDAPVEGAVIKPFFASTRTPVCSPAYLAAHPDLKAPRDLARHVLLRDETDDGWAEWFSVAGLPASCPEGGPVFSHCELSTTAALSDAGVELAYRELLIDLLRGGDLVQLFDIHSPVRTIYSLAYERHRATDARILAFREWLFGEILAESEAPADAHPPLTAAQ</sequence>
<dbReference type="CDD" id="cd08432">
    <property type="entry name" value="PBP2_GcdR_TrpI_HvrB_AmpR_like"/>
    <property type="match status" value="1"/>
</dbReference>
<evidence type="ECO:0000313" key="6">
    <source>
        <dbReference type="EMBL" id="MCU9847680.1"/>
    </source>
</evidence>
<dbReference type="InterPro" id="IPR036388">
    <property type="entry name" value="WH-like_DNA-bd_sf"/>
</dbReference>
<evidence type="ECO:0000259" key="5">
    <source>
        <dbReference type="PROSITE" id="PS50931"/>
    </source>
</evidence>
<dbReference type="PANTHER" id="PTHR30537">
    <property type="entry name" value="HTH-TYPE TRANSCRIPTIONAL REGULATOR"/>
    <property type="match status" value="1"/>
</dbReference>
<dbReference type="InterPro" id="IPR005119">
    <property type="entry name" value="LysR_subst-bd"/>
</dbReference>
<dbReference type="SUPFAM" id="SSF46785">
    <property type="entry name" value="Winged helix' DNA-binding domain"/>
    <property type="match status" value="1"/>
</dbReference>
<dbReference type="Pfam" id="PF03466">
    <property type="entry name" value="LysR_substrate"/>
    <property type="match status" value="1"/>
</dbReference>
<feature type="domain" description="HTH lysR-type" evidence="5">
    <location>
        <begin position="6"/>
        <end position="63"/>
    </location>
</feature>
<proteinExistence type="inferred from homology"/>
<comment type="similarity">
    <text evidence="1">Belongs to the LysR transcriptional regulatory family.</text>
</comment>